<organism evidence="1 2">
    <name type="scientific">Bacteroides xylanisolvens</name>
    <dbReference type="NCBI Taxonomy" id="371601"/>
    <lineage>
        <taxon>Bacteria</taxon>
        <taxon>Pseudomonadati</taxon>
        <taxon>Bacteroidota</taxon>
        <taxon>Bacteroidia</taxon>
        <taxon>Bacteroidales</taxon>
        <taxon>Bacteroidaceae</taxon>
        <taxon>Bacteroides</taxon>
    </lineage>
</organism>
<dbReference type="AlphaFoldDB" id="A0A174J8I7"/>
<sequence length="47" mass="5370">MNVSPGIIFISPRLNKQKPWGCINYPQGSYFVIWNVNPTTILNIFST</sequence>
<accession>A0A174J8I7</accession>
<evidence type="ECO:0000313" key="1">
    <source>
        <dbReference type="EMBL" id="SFN16253.1"/>
    </source>
</evidence>
<protein>
    <submittedName>
        <fullName evidence="1">Uncharacterized protein</fullName>
    </submittedName>
</protein>
<reference evidence="1 2" key="1">
    <citation type="submission" date="2016-10" db="EMBL/GenBank/DDBJ databases">
        <authorList>
            <person name="de Groot N.N."/>
        </authorList>
    </citation>
    <scope>NUCLEOTIDE SEQUENCE [LARGE SCALE GENOMIC DNA]</scope>
    <source>
        <strain evidence="1 2">NLAE-zl-C202</strain>
    </source>
</reference>
<name>A0A174J8I7_9BACE</name>
<evidence type="ECO:0000313" key="2">
    <source>
        <dbReference type="Proteomes" id="UP000183766"/>
    </source>
</evidence>
<dbReference type="EMBL" id="FOUM01000022">
    <property type="protein sequence ID" value="SFN16253.1"/>
    <property type="molecule type" value="Genomic_DNA"/>
</dbReference>
<proteinExistence type="predicted"/>
<dbReference type="Proteomes" id="UP000183766">
    <property type="component" value="Unassembled WGS sequence"/>
</dbReference>
<gene>
    <name evidence="1" type="ORF">SAMN05216250_12237</name>
</gene>